<feature type="chain" id="PRO_5046048434" evidence="1">
    <location>
        <begin position="31"/>
        <end position="359"/>
    </location>
</feature>
<reference evidence="3 4" key="1">
    <citation type="submission" date="2024-02" db="EMBL/GenBank/DDBJ databases">
        <title>Expansion and revision of Xanthobacter and proposal of Roseixanthobacter gen. nov.</title>
        <authorList>
            <person name="Soltysiak M.P.M."/>
            <person name="Jalihal A."/>
            <person name="Ory A."/>
            <person name="Chrisophersen C."/>
            <person name="Lee A.D."/>
            <person name="Boulton J."/>
            <person name="Springer M."/>
        </authorList>
    </citation>
    <scope>NUCLEOTIDE SEQUENCE [LARGE SCALE GENOMIC DNA]</scope>
    <source>
        <strain evidence="3 4">23A</strain>
    </source>
</reference>
<dbReference type="EMBL" id="JBAFVH010000004">
    <property type="protein sequence ID" value="MFG1372264.1"/>
    <property type="molecule type" value="Genomic_DNA"/>
</dbReference>
<dbReference type="Proteomes" id="UP001604002">
    <property type="component" value="Unassembled WGS sequence"/>
</dbReference>
<dbReference type="SUPFAM" id="SSF53850">
    <property type="entry name" value="Periplasmic binding protein-like II"/>
    <property type="match status" value="1"/>
</dbReference>
<dbReference type="PROSITE" id="PS51318">
    <property type="entry name" value="TAT"/>
    <property type="match status" value="1"/>
</dbReference>
<keyword evidence="1" id="KW-0732">Signal</keyword>
<evidence type="ECO:0000313" key="4">
    <source>
        <dbReference type="Proteomes" id="UP001604002"/>
    </source>
</evidence>
<evidence type="ECO:0000259" key="2">
    <source>
        <dbReference type="Pfam" id="PF09084"/>
    </source>
</evidence>
<evidence type="ECO:0000256" key="1">
    <source>
        <dbReference type="SAM" id="SignalP"/>
    </source>
</evidence>
<gene>
    <name evidence="3" type="ORF">V5F32_08820</name>
</gene>
<name>A0ABW6ZWZ3_9HYPH</name>
<dbReference type="PANTHER" id="PTHR30024:SF48">
    <property type="entry name" value="ABC TRANSPORTER SUBSTRATE-BINDING PROTEIN"/>
    <property type="match status" value="1"/>
</dbReference>
<protein>
    <submittedName>
        <fullName evidence="3">ABC transporter substrate-binding protein</fullName>
    </submittedName>
</protein>
<dbReference type="Gene3D" id="3.40.190.10">
    <property type="entry name" value="Periplasmic binding protein-like II"/>
    <property type="match status" value="2"/>
</dbReference>
<comment type="caution">
    <text evidence="3">The sequence shown here is derived from an EMBL/GenBank/DDBJ whole genome shotgun (WGS) entry which is preliminary data.</text>
</comment>
<proteinExistence type="predicted"/>
<keyword evidence="4" id="KW-1185">Reference proteome</keyword>
<sequence length="359" mass="37619">MSTVSSRPIRVSRRRVLGVALASAFAGSLAAPLSSATAAEPVDLSGVTLRIGIFEDVTRDAIEATDFLKGTPYKIQWARLNGAGPTVQALGGNAIDISWGLSDTAPAKASAEDRQNWTAQNAPIKVIALLKPLDEEKFSNSLIAAHKNAGIKTLADLKGKTYAYNEGGNINALALLGLHAAGLTTKDVQVRLLTYDATSTALIAGAVNAAPVTRARVADALADGTLVEIARDIDVGFPGYVSVTGRTAAIEDPKLGAAIGDFLNRLAKYLRWASARPEDVAKSYVKTQQLSQKDALNAARAKAVTLIPVNPGSPGFDKEIVATGKLVTAGFYPRPVDFATVVDGRFAEQIVSGDKVPTN</sequence>
<dbReference type="Pfam" id="PF09084">
    <property type="entry name" value="NMT1"/>
    <property type="match status" value="1"/>
</dbReference>
<dbReference type="InterPro" id="IPR006311">
    <property type="entry name" value="TAT_signal"/>
</dbReference>
<accession>A0ABW6ZWZ3</accession>
<evidence type="ECO:0000313" key="3">
    <source>
        <dbReference type="EMBL" id="MFG1372264.1"/>
    </source>
</evidence>
<dbReference type="RefSeq" id="WP_393992168.1">
    <property type="nucleotide sequence ID" value="NZ_JBAFVH010000004.1"/>
</dbReference>
<dbReference type="PANTHER" id="PTHR30024">
    <property type="entry name" value="ALIPHATIC SULFONATES-BINDING PROTEIN-RELATED"/>
    <property type="match status" value="1"/>
</dbReference>
<organism evidence="3 4">
    <name type="scientific">Xanthobacter oligotrophicus</name>
    <dbReference type="NCBI Taxonomy" id="2607286"/>
    <lineage>
        <taxon>Bacteria</taxon>
        <taxon>Pseudomonadati</taxon>
        <taxon>Pseudomonadota</taxon>
        <taxon>Alphaproteobacteria</taxon>
        <taxon>Hyphomicrobiales</taxon>
        <taxon>Xanthobacteraceae</taxon>
        <taxon>Xanthobacter</taxon>
    </lineage>
</organism>
<feature type="signal peptide" evidence="1">
    <location>
        <begin position="1"/>
        <end position="30"/>
    </location>
</feature>
<feature type="domain" description="SsuA/THI5-like" evidence="2">
    <location>
        <begin position="139"/>
        <end position="238"/>
    </location>
</feature>
<dbReference type="InterPro" id="IPR015168">
    <property type="entry name" value="SsuA/THI5"/>
</dbReference>